<reference evidence="1 2" key="1">
    <citation type="submission" date="2016-07" db="EMBL/GenBank/DDBJ databases">
        <title>Multiple horizontal gene transfer events from other fungi enriched the ability of initially mycotrophic Trichoderma (Ascomycota) to feed on dead plant biomass.</title>
        <authorList>
            <consortium name="DOE Joint Genome Institute"/>
            <person name="Aerts A."/>
            <person name="Atanasova L."/>
            <person name="Chenthamara K."/>
            <person name="Zhang J."/>
            <person name="Grujic M."/>
            <person name="Henrissat B."/>
            <person name="Kuo A."/>
            <person name="Salamov A."/>
            <person name="Lipzen A."/>
            <person name="Labutti K."/>
            <person name="Barry K."/>
            <person name="Miao Y."/>
            <person name="Rahimi M.J."/>
            <person name="Shen Q."/>
            <person name="Grigoriev I.V."/>
            <person name="Kubicek C.P."/>
            <person name="Druzhinina I.S."/>
        </authorList>
    </citation>
    <scope>NUCLEOTIDE SEQUENCE [LARGE SCALE GENOMIC DNA]</scope>
    <source>
        <strain evidence="1 2">ATCC 18648</strain>
    </source>
</reference>
<dbReference type="EMBL" id="KZ679130">
    <property type="protein sequence ID" value="PTB77272.1"/>
    <property type="molecule type" value="Genomic_DNA"/>
</dbReference>
<dbReference type="AlphaFoldDB" id="A0A2T4C6X9"/>
<keyword evidence="2" id="KW-1185">Reference proteome</keyword>
<protein>
    <submittedName>
        <fullName evidence="1">Uncharacterized protein</fullName>
    </submittedName>
</protein>
<evidence type="ECO:0000313" key="1">
    <source>
        <dbReference type="EMBL" id="PTB77272.1"/>
    </source>
</evidence>
<dbReference type="Proteomes" id="UP000240760">
    <property type="component" value="Unassembled WGS sequence"/>
</dbReference>
<sequence length="172" mass="20178">MSQLHLEHDTAPAPISDIGFLRESYEEHLAFWLQAQSLLWQPSMLASKLGHDIELQIVRKGPPFPDNANLMRTVTALHARIVYYKRSTTKKSHQVWKDVLPFANPYFVVIWPRFGELLDRSEREVVYNDDFLKEFDLFVEKTALNSKVVVLMKCPGCERWDKQDFHQGYKLE</sequence>
<name>A0A2T4C6X9_TRILO</name>
<accession>A0A2T4C6X9</accession>
<proteinExistence type="predicted"/>
<organism evidence="1 2">
    <name type="scientific">Trichoderma longibrachiatum ATCC 18648</name>
    <dbReference type="NCBI Taxonomy" id="983965"/>
    <lineage>
        <taxon>Eukaryota</taxon>
        <taxon>Fungi</taxon>
        <taxon>Dikarya</taxon>
        <taxon>Ascomycota</taxon>
        <taxon>Pezizomycotina</taxon>
        <taxon>Sordariomycetes</taxon>
        <taxon>Hypocreomycetidae</taxon>
        <taxon>Hypocreales</taxon>
        <taxon>Hypocreaceae</taxon>
        <taxon>Trichoderma</taxon>
    </lineage>
</organism>
<gene>
    <name evidence="1" type="ORF">M440DRAFT_1462016</name>
</gene>
<dbReference type="OrthoDB" id="4875736at2759"/>
<evidence type="ECO:0000313" key="2">
    <source>
        <dbReference type="Proteomes" id="UP000240760"/>
    </source>
</evidence>